<evidence type="ECO:0000256" key="2">
    <source>
        <dbReference type="ARBA" id="ARBA00006190"/>
    </source>
</evidence>
<evidence type="ECO:0000313" key="9">
    <source>
        <dbReference type="Proteomes" id="UP000310708"/>
    </source>
</evidence>
<comment type="similarity">
    <text evidence="2">Belongs to the SNF7 family.</text>
</comment>
<dbReference type="GO" id="GO:0005771">
    <property type="term" value="C:multivesicular body"/>
    <property type="evidence" value="ECO:0007669"/>
    <property type="project" value="TreeGrafter"/>
</dbReference>
<dbReference type="EMBL" id="SPRX01000033">
    <property type="protein sequence ID" value="TIC64460.1"/>
    <property type="molecule type" value="Genomic_DNA"/>
</dbReference>
<dbReference type="GO" id="GO:0006900">
    <property type="term" value="P:vesicle budding from membrane"/>
    <property type="evidence" value="ECO:0007669"/>
    <property type="project" value="TreeGrafter"/>
</dbReference>
<comment type="caution">
    <text evidence="8">The sequence shown here is derived from an EMBL/GenBank/DDBJ whole genome shotgun (WGS) entry which is preliminary data.</text>
</comment>
<evidence type="ECO:0000256" key="5">
    <source>
        <dbReference type="ARBA" id="ARBA00022927"/>
    </source>
</evidence>
<evidence type="ECO:0000256" key="6">
    <source>
        <dbReference type="ARBA" id="ARBA00023136"/>
    </source>
</evidence>
<evidence type="ECO:0000313" key="8">
    <source>
        <dbReference type="EMBL" id="TIC64460.1"/>
    </source>
</evidence>
<protein>
    <recommendedName>
        <fullName evidence="10">Snf7-domain-containing protein</fullName>
    </recommendedName>
</protein>
<dbReference type="GO" id="GO:0032511">
    <property type="term" value="P:late endosome to vacuole transport via multivesicular body sorting pathway"/>
    <property type="evidence" value="ECO:0007669"/>
    <property type="project" value="TreeGrafter"/>
</dbReference>
<evidence type="ECO:0000256" key="4">
    <source>
        <dbReference type="ARBA" id="ARBA00022753"/>
    </source>
</evidence>
<evidence type="ECO:0000256" key="1">
    <source>
        <dbReference type="ARBA" id="ARBA00004608"/>
    </source>
</evidence>
<dbReference type="Gene3D" id="6.10.140.1230">
    <property type="match status" value="1"/>
</dbReference>
<evidence type="ECO:0008006" key="10">
    <source>
        <dbReference type="Google" id="ProtNLM"/>
    </source>
</evidence>
<proteinExistence type="inferred from homology"/>
<keyword evidence="3" id="KW-0813">Transport</keyword>
<keyword evidence="6" id="KW-0472">Membrane</keyword>
<reference evidence="8 9" key="1">
    <citation type="submission" date="2019-03" db="EMBL/GenBank/DDBJ databases">
        <title>Sequencing 25 genomes of Wallemia mellicola.</title>
        <authorList>
            <person name="Gostincar C."/>
        </authorList>
    </citation>
    <scope>NUCLEOTIDE SEQUENCE [LARGE SCALE GENOMIC DNA]</scope>
    <source>
        <strain evidence="8 9">EXF-757</strain>
    </source>
</reference>
<keyword evidence="5" id="KW-0653">Protein transport</keyword>
<evidence type="ECO:0000256" key="7">
    <source>
        <dbReference type="SAM" id="MobiDB-lite"/>
    </source>
</evidence>
<dbReference type="GO" id="GO:0000815">
    <property type="term" value="C:ESCRT III complex"/>
    <property type="evidence" value="ECO:0007669"/>
    <property type="project" value="TreeGrafter"/>
</dbReference>
<gene>
    <name evidence="8" type="ORF">E3Q01_02739</name>
</gene>
<sequence length="185" mass="21020">LRGGWGAKKVVDEILLDNKLQRDKLNKYKSSLDRLIALNLDLAKNALKMNDVTQAKKFIQIKNQNIHKQEEIEKQLASLTGLISSIETQVAQQRLVEQLEKGNKLLTGLHKEMSISQVHKIVDNLSDQIEYQNEISNLIITHDPDLDQELDGLKEEIRLPNEPKTELKEDVPSGQSREDAQPIAL</sequence>
<dbReference type="PANTHER" id="PTHR22761:SF5">
    <property type="entry name" value="CHARGED MULTIVESICULAR BODY PROTEIN 6"/>
    <property type="match status" value="1"/>
</dbReference>
<dbReference type="GO" id="GO:0015031">
    <property type="term" value="P:protein transport"/>
    <property type="evidence" value="ECO:0007669"/>
    <property type="project" value="UniProtKB-KW"/>
</dbReference>
<name>A0A4T0LXJ0_9BASI</name>
<evidence type="ECO:0000256" key="3">
    <source>
        <dbReference type="ARBA" id="ARBA00022448"/>
    </source>
</evidence>
<dbReference type="InterPro" id="IPR005024">
    <property type="entry name" value="Snf7_fam"/>
</dbReference>
<dbReference type="Proteomes" id="UP000310708">
    <property type="component" value="Unassembled WGS sequence"/>
</dbReference>
<dbReference type="PANTHER" id="PTHR22761">
    <property type="entry name" value="CHARGED MULTIVESICULAR BODY PROTEIN"/>
    <property type="match status" value="1"/>
</dbReference>
<dbReference type="AlphaFoldDB" id="A0A4T0LXJ0"/>
<keyword evidence="4" id="KW-0967">Endosome</keyword>
<comment type="subcellular location">
    <subcellularLocation>
        <location evidence="1">Endosome membrane</location>
    </subcellularLocation>
</comment>
<feature type="non-terminal residue" evidence="8">
    <location>
        <position position="1"/>
    </location>
</feature>
<organism evidence="8 9">
    <name type="scientific">Wallemia mellicola</name>
    <dbReference type="NCBI Taxonomy" id="1708541"/>
    <lineage>
        <taxon>Eukaryota</taxon>
        <taxon>Fungi</taxon>
        <taxon>Dikarya</taxon>
        <taxon>Basidiomycota</taxon>
        <taxon>Wallemiomycotina</taxon>
        <taxon>Wallemiomycetes</taxon>
        <taxon>Wallemiales</taxon>
        <taxon>Wallemiaceae</taxon>
        <taxon>Wallemia</taxon>
    </lineage>
</organism>
<feature type="region of interest" description="Disordered" evidence="7">
    <location>
        <begin position="156"/>
        <end position="185"/>
    </location>
</feature>
<dbReference type="Pfam" id="PF03357">
    <property type="entry name" value="Snf7"/>
    <property type="match status" value="1"/>
</dbReference>
<accession>A0A4T0LXJ0</accession>